<organism evidence="1 2">
    <name type="scientific">Trifolium medium</name>
    <dbReference type="NCBI Taxonomy" id="97028"/>
    <lineage>
        <taxon>Eukaryota</taxon>
        <taxon>Viridiplantae</taxon>
        <taxon>Streptophyta</taxon>
        <taxon>Embryophyta</taxon>
        <taxon>Tracheophyta</taxon>
        <taxon>Spermatophyta</taxon>
        <taxon>Magnoliopsida</taxon>
        <taxon>eudicotyledons</taxon>
        <taxon>Gunneridae</taxon>
        <taxon>Pentapetalae</taxon>
        <taxon>rosids</taxon>
        <taxon>fabids</taxon>
        <taxon>Fabales</taxon>
        <taxon>Fabaceae</taxon>
        <taxon>Papilionoideae</taxon>
        <taxon>50 kb inversion clade</taxon>
        <taxon>NPAAA clade</taxon>
        <taxon>Hologalegina</taxon>
        <taxon>IRL clade</taxon>
        <taxon>Trifolieae</taxon>
        <taxon>Trifolium</taxon>
    </lineage>
</organism>
<sequence length="38" mass="4496">GWNRFHDSKREEFEVEPLVAETLGMRCLQITVKLNVIH</sequence>
<protein>
    <submittedName>
        <fullName evidence="1">Uncharacterized protein</fullName>
    </submittedName>
</protein>
<evidence type="ECO:0000313" key="1">
    <source>
        <dbReference type="EMBL" id="MCH99614.1"/>
    </source>
</evidence>
<dbReference type="Proteomes" id="UP000265520">
    <property type="component" value="Unassembled WGS sequence"/>
</dbReference>
<reference evidence="1 2" key="1">
    <citation type="journal article" date="2018" name="Front. Plant Sci.">
        <title>Red Clover (Trifolium pratense) and Zigzag Clover (T. medium) - A Picture of Genomic Similarities and Differences.</title>
        <authorList>
            <person name="Dluhosova J."/>
            <person name="Istvanek J."/>
            <person name="Nedelnik J."/>
            <person name="Repkova J."/>
        </authorList>
    </citation>
    <scope>NUCLEOTIDE SEQUENCE [LARGE SCALE GENOMIC DNA]</scope>
    <source>
        <strain evidence="2">cv. 10/8</strain>
        <tissue evidence="1">Leaf</tissue>
    </source>
</reference>
<feature type="non-terminal residue" evidence="1">
    <location>
        <position position="1"/>
    </location>
</feature>
<comment type="caution">
    <text evidence="1">The sequence shown here is derived from an EMBL/GenBank/DDBJ whole genome shotgun (WGS) entry which is preliminary data.</text>
</comment>
<dbReference type="EMBL" id="LXQA010040801">
    <property type="protein sequence ID" value="MCH99614.1"/>
    <property type="molecule type" value="Genomic_DNA"/>
</dbReference>
<name>A0A392NMC7_9FABA</name>
<keyword evidence="2" id="KW-1185">Reference proteome</keyword>
<dbReference type="AlphaFoldDB" id="A0A392NMC7"/>
<evidence type="ECO:0000313" key="2">
    <source>
        <dbReference type="Proteomes" id="UP000265520"/>
    </source>
</evidence>
<proteinExistence type="predicted"/>
<accession>A0A392NMC7</accession>